<evidence type="ECO:0000313" key="1">
    <source>
        <dbReference type="EMBL" id="KAL3580116.1"/>
    </source>
</evidence>
<name>A0ACC4BPZ6_POPAL</name>
<protein>
    <submittedName>
        <fullName evidence="1">Uncharacterized protein</fullName>
    </submittedName>
</protein>
<organism evidence="1 2">
    <name type="scientific">Populus alba</name>
    <name type="common">White poplar</name>
    <dbReference type="NCBI Taxonomy" id="43335"/>
    <lineage>
        <taxon>Eukaryota</taxon>
        <taxon>Viridiplantae</taxon>
        <taxon>Streptophyta</taxon>
        <taxon>Embryophyta</taxon>
        <taxon>Tracheophyta</taxon>
        <taxon>Spermatophyta</taxon>
        <taxon>Magnoliopsida</taxon>
        <taxon>eudicotyledons</taxon>
        <taxon>Gunneridae</taxon>
        <taxon>Pentapetalae</taxon>
        <taxon>rosids</taxon>
        <taxon>fabids</taxon>
        <taxon>Malpighiales</taxon>
        <taxon>Salicaceae</taxon>
        <taxon>Saliceae</taxon>
        <taxon>Populus</taxon>
    </lineage>
</organism>
<sequence length="122" mass="13464">MAPAGDDEVCGFGDIHVVFISASSNDFFILQGIYEMDDSGASPTIETEKRVISGYHSMDMSDAIQISEAKLSEGPLVRTLSYANFLFISCAYESAEQSGHKLNERNENIYLKISTAIYMMLC</sequence>
<dbReference type="Proteomes" id="UP000309997">
    <property type="component" value="Unassembled WGS sequence"/>
</dbReference>
<comment type="caution">
    <text evidence="1">The sequence shown here is derived from an EMBL/GenBank/DDBJ whole genome shotgun (WGS) entry which is preliminary data.</text>
</comment>
<accession>A0ACC4BPZ6</accession>
<gene>
    <name evidence="1" type="ORF">D5086_017951</name>
</gene>
<reference evidence="1 2" key="1">
    <citation type="journal article" date="2024" name="Plant Biotechnol. J.">
        <title>Genome and CRISPR/Cas9 system of a widespread forest tree (Populus alba) in the world.</title>
        <authorList>
            <person name="Liu Y.J."/>
            <person name="Jiang P.F."/>
            <person name="Han X.M."/>
            <person name="Li X.Y."/>
            <person name="Wang H.M."/>
            <person name="Wang Y.J."/>
            <person name="Wang X.X."/>
            <person name="Zeng Q.Y."/>
        </authorList>
    </citation>
    <scope>NUCLEOTIDE SEQUENCE [LARGE SCALE GENOMIC DNA]</scope>
    <source>
        <strain evidence="2">cv. PAL-ZL1</strain>
    </source>
</reference>
<proteinExistence type="predicted"/>
<keyword evidence="2" id="KW-1185">Reference proteome</keyword>
<dbReference type="EMBL" id="RCHU02000009">
    <property type="protein sequence ID" value="KAL3580116.1"/>
    <property type="molecule type" value="Genomic_DNA"/>
</dbReference>
<evidence type="ECO:0000313" key="2">
    <source>
        <dbReference type="Proteomes" id="UP000309997"/>
    </source>
</evidence>